<evidence type="ECO:0000256" key="3">
    <source>
        <dbReference type="ARBA" id="ARBA00022729"/>
    </source>
</evidence>
<evidence type="ECO:0000313" key="8">
    <source>
        <dbReference type="EMBL" id="MBC5644566.1"/>
    </source>
</evidence>
<keyword evidence="3 4" id="KW-0732">Signal</keyword>
<keyword evidence="2" id="KW-0964">Secreted</keyword>
<dbReference type="Gene3D" id="2.160.20.10">
    <property type="entry name" value="Single-stranded right-handed beta-helix, Pectin lyase-like"/>
    <property type="match status" value="2"/>
</dbReference>
<dbReference type="SUPFAM" id="SSF51126">
    <property type="entry name" value="Pectin lyase-like"/>
    <property type="match status" value="1"/>
</dbReference>
<dbReference type="Pfam" id="PF13229">
    <property type="entry name" value="Beta_helix"/>
    <property type="match status" value="1"/>
</dbReference>
<organism evidence="8 9">
    <name type="scientific">Parabacteroides segnis</name>
    <dbReference type="NCBI Taxonomy" id="2763058"/>
    <lineage>
        <taxon>Bacteria</taxon>
        <taxon>Pseudomonadati</taxon>
        <taxon>Bacteroidota</taxon>
        <taxon>Bacteroidia</taxon>
        <taxon>Bacteroidales</taxon>
        <taxon>Tannerellaceae</taxon>
        <taxon>Parabacteroides</taxon>
    </lineage>
</organism>
<dbReference type="Pfam" id="PF21258">
    <property type="entry name" value="Glyco_hydro_120_ins"/>
    <property type="match status" value="1"/>
</dbReference>
<reference evidence="8 9" key="1">
    <citation type="submission" date="2020-08" db="EMBL/GenBank/DDBJ databases">
        <title>Genome public.</title>
        <authorList>
            <person name="Liu C."/>
            <person name="Sun Q."/>
        </authorList>
    </citation>
    <scope>NUCLEOTIDE SEQUENCE [LARGE SCALE GENOMIC DNA]</scope>
    <source>
        <strain evidence="8 9">BX2</strain>
    </source>
</reference>
<evidence type="ECO:0000256" key="1">
    <source>
        <dbReference type="ARBA" id="ARBA00004613"/>
    </source>
</evidence>
<proteinExistence type="predicted"/>
<accession>A0ABR7E4A7</accession>
<dbReference type="SMART" id="SM00710">
    <property type="entry name" value="PbH1"/>
    <property type="match status" value="4"/>
</dbReference>
<dbReference type="Pfam" id="PF07602">
    <property type="entry name" value="DUF1565"/>
    <property type="match status" value="1"/>
</dbReference>
<name>A0ABR7E4A7_9BACT</name>
<comment type="caution">
    <text evidence="8">The sequence shown here is derived from an EMBL/GenBank/DDBJ whole genome shotgun (WGS) entry which is preliminary data.</text>
</comment>
<dbReference type="InterPro" id="IPR006626">
    <property type="entry name" value="PbH1"/>
</dbReference>
<dbReference type="InterPro" id="IPR012334">
    <property type="entry name" value="Pectin_lyas_fold"/>
</dbReference>
<dbReference type="Proteomes" id="UP000644010">
    <property type="component" value="Unassembled WGS sequence"/>
</dbReference>
<evidence type="ECO:0000259" key="7">
    <source>
        <dbReference type="Pfam" id="PF21258"/>
    </source>
</evidence>
<protein>
    <submittedName>
        <fullName evidence="8">Right-handed parallel beta-helix repeat-containing protein</fullName>
    </submittedName>
</protein>
<feature type="domain" description="Glycoside hydrolase 120 insertion" evidence="7">
    <location>
        <begin position="99"/>
        <end position="208"/>
    </location>
</feature>
<comment type="subcellular location">
    <subcellularLocation>
        <location evidence="1">Secreted</location>
    </subcellularLocation>
</comment>
<dbReference type="InterPro" id="IPR052052">
    <property type="entry name" value="Polysaccharide_Lyase_9"/>
</dbReference>
<feature type="signal peptide" evidence="4">
    <location>
        <begin position="1"/>
        <end position="20"/>
    </location>
</feature>
<dbReference type="InterPro" id="IPR049169">
    <property type="entry name" value="Glyco_hydro_120_ins"/>
</dbReference>
<feature type="domain" description="Right handed beta helix" evidence="6">
    <location>
        <begin position="320"/>
        <end position="438"/>
    </location>
</feature>
<dbReference type="EMBL" id="JACOOI010000020">
    <property type="protein sequence ID" value="MBC5644566.1"/>
    <property type="molecule type" value="Genomic_DNA"/>
</dbReference>
<dbReference type="InterPro" id="IPR011459">
    <property type="entry name" value="DUF1565"/>
</dbReference>
<dbReference type="PANTHER" id="PTHR40088">
    <property type="entry name" value="PECTATE LYASE (EUROFUNG)"/>
    <property type="match status" value="1"/>
</dbReference>
<evidence type="ECO:0000259" key="6">
    <source>
        <dbReference type="Pfam" id="PF13229"/>
    </source>
</evidence>
<gene>
    <name evidence="8" type="ORF">H8S77_16935</name>
</gene>
<dbReference type="PANTHER" id="PTHR40088:SF2">
    <property type="entry name" value="SECRETED SUGAR HYDROLASE"/>
    <property type="match status" value="1"/>
</dbReference>
<dbReference type="InterPro" id="IPR039448">
    <property type="entry name" value="Beta_helix"/>
</dbReference>
<keyword evidence="9" id="KW-1185">Reference proteome</keyword>
<evidence type="ECO:0000256" key="2">
    <source>
        <dbReference type="ARBA" id="ARBA00022525"/>
    </source>
</evidence>
<evidence type="ECO:0000259" key="5">
    <source>
        <dbReference type="Pfam" id="PF07602"/>
    </source>
</evidence>
<evidence type="ECO:0000256" key="4">
    <source>
        <dbReference type="SAM" id="SignalP"/>
    </source>
</evidence>
<evidence type="ECO:0000313" key="9">
    <source>
        <dbReference type="Proteomes" id="UP000644010"/>
    </source>
</evidence>
<feature type="domain" description="DUF1565" evidence="5">
    <location>
        <begin position="28"/>
        <end position="67"/>
    </location>
</feature>
<dbReference type="InterPro" id="IPR011050">
    <property type="entry name" value="Pectin_lyase_fold/virulence"/>
</dbReference>
<feature type="chain" id="PRO_5046659894" evidence="4">
    <location>
        <begin position="21"/>
        <end position="625"/>
    </location>
</feature>
<sequence length="625" mass="70251">MRKILYLILVSSLCCNMLQAREYHVSPKGSDNNAGTVEAPFKTINRAARKALPGDVVTVHEGVYREWIKPMYGGTSDNRRIVYQAAEGEKVEIKGSEVIKGWKKEGKGIWKVVIPNTLFGDFNPYKELFDGDWIINDGRVTHLGEVYLNGEAFYEVDFLSKLQNPKPHICKADPEGTTDFWYSETDDKNTTIWARFGTADPNKECVEVVARPTCFYPDKQQLDYITIKGFEMSQAGTKWASPTNEQVGVIATHWCKGWIIENNIIHDAKSTGITLGKERTTGDGVLPADDADGVKDGHISYIEVVFNTTRHGWNKETIGSHIVRNNTIYNCEQTAICGTMAAFSEVYGNHIYNIHVKDQYNGYEIAGIKFHGAIDAVIRNNRIHDCMLGMWLDWMTQGTRVSSNLMYNNSWNDLFIEVSHGPYIVDNNLFLSPQSLYQSTDGGAYLNNLFGGKLGLQADYTRFTPYQLNHSTELKGVSPIKHGDLRFYNNIFVGGADKKLYGLEFLNEVTSPIYAEDNLFCNGAHPMKEKEQGVVDDAFNPSFKVEEVGDEVYITLEGETKLSRLKGKSVNTERLGVAKLTTYPFENADGTPFLLDKDFLGKERSTVSPSIGPFEILSGNRIRVW</sequence>